<feature type="compositionally biased region" description="Basic and acidic residues" evidence="1">
    <location>
        <begin position="27"/>
        <end position="36"/>
    </location>
</feature>
<dbReference type="OrthoDB" id="4323476at2"/>
<evidence type="ECO:0000256" key="1">
    <source>
        <dbReference type="SAM" id="MobiDB-lite"/>
    </source>
</evidence>
<dbReference type="KEGG" id="shun:DWB77_03334"/>
<keyword evidence="2" id="KW-0732">Signal</keyword>
<dbReference type="AlphaFoldDB" id="A0A387HK33"/>
<feature type="compositionally biased region" description="Low complexity" evidence="1">
    <location>
        <begin position="41"/>
        <end position="56"/>
    </location>
</feature>
<dbReference type="PROSITE" id="PS51257">
    <property type="entry name" value="PROKAR_LIPOPROTEIN"/>
    <property type="match status" value="1"/>
</dbReference>
<feature type="chain" id="PRO_5039040945" description="Lipoprotein" evidence="2">
    <location>
        <begin position="23"/>
        <end position="218"/>
    </location>
</feature>
<keyword evidence="4" id="KW-1185">Reference proteome</keyword>
<accession>A0A387HK33</accession>
<organism evidence="3 4">
    <name type="scientific">Streptomyces hundungensis</name>
    <dbReference type="NCBI Taxonomy" id="1077946"/>
    <lineage>
        <taxon>Bacteria</taxon>
        <taxon>Bacillati</taxon>
        <taxon>Actinomycetota</taxon>
        <taxon>Actinomycetes</taxon>
        <taxon>Kitasatosporales</taxon>
        <taxon>Streptomycetaceae</taxon>
        <taxon>Streptomyces</taxon>
    </lineage>
</organism>
<evidence type="ECO:0000256" key="2">
    <source>
        <dbReference type="SAM" id="SignalP"/>
    </source>
</evidence>
<sequence length="218" mass="23002">MNRRALPAVAALTATVALLLTACGSNDKPKDSDKIAGADQSAKPSASASPSASAPAGVERPKIELPADLTMTFEPANTGDPVKEAVLSDGAERMRAVNVAITGGDPKYAALNYYNSGKALEAASAWVEKFKKAGLSMTGSLRYYDRQVTLNQDKSASLNFCADESKGYSKDIKTGKAKVTTPSKNDFILYSTRLEKNSAGVWQTTRIVSTAGAEKCVK</sequence>
<evidence type="ECO:0008006" key="5">
    <source>
        <dbReference type="Google" id="ProtNLM"/>
    </source>
</evidence>
<dbReference type="EMBL" id="CP032698">
    <property type="protein sequence ID" value="AYG81192.1"/>
    <property type="molecule type" value="Genomic_DNA"/>
</dbReference>
<feature type="signal peptide" evidence="2">
    <location>
        <begin position="1"/>
        <end position="22"/>
    </location>
</feature>
<gene>
    <name evidence="3" type="ORF">DWB77_03334</name>
</gene>
<reference evidence="3 4" key="1">
    <citation type="submission" date="2018-10" db="EMBL/GenBank/DDBJ databases">
        <title>Relationship between Morphology and Antimicrobial Activity in Streptomyces.</title>
        <authorList>
            <person name="Kang H.J."/>
            <person name="Kim S.B."/>
        </authorList>
    </citation>
    <scope>NUCLEOTIDE SEQUENCE [LARGE SCALE GENOMIC DNA]</scope>
    <source>
        <strain evidence="3 4">BH38</strain>
    </source>
</reference>
<name>A0A387HK33_9ACTN</name>
<feature type="region of interest" description="Disordered" evidence="1">
    <location>
        <begin position="26"/>
        <end position="61"/>
    </location>
</feature>
<dbReference type="RefSeq" id="WP_120727864.1">
    <property type="nucleotide sequence ID" value="NZ_CP032698.1"/>
</dbReference>
<protein>
    <recommendedName>
        <fullName evidence="5">Lipoprotein</fullName>
    </recommendedName>
</protein>
<evidence type="ECO:0000313" key="4">
    <source>
        <dbReference type="Proteomes" id="UP000271554"/>
    </source>
</evidence>
<evidence type="ECO:0000313" key="3">
    <source>
        <dbReference type="EMBL" id="AYG81192.1"/>
    </source>
</evidence>
<dbReference type="Proteomes" id="UP000271554">
    <property type="component" value="Chromosome"/>
</dbReference>
<proteinExistence type="predicted"/>